<feature type="domain" description="Rhamnogalacturonan lyase" evidence="1">
    <location>
        <begin position="103"/>
        <end position="149"/>
    </location>
</feature>
<evidence type="ECO:0000313" key="3">
    <source>
        <dbReference type="Proteomes" id="UP000234275"/>
    </source>
</evidence>
<accession>A0A2I2FWU4</accession>
<organism evidence="2 3">
    <name type="scientific">Aspergillus steynii IBT 23096</name>
    <dbReference type="NCBI Taxonomy" id="1392250"/>
    <lineage>
        <taxon>Eukaryota</taxon>
        <taxon>Fungi</taxon>
        <taxon>Dikarya</taxon>
        <taxon>Ascomycota</taxon>
        <taxon>Pezizomycotina</taxon>
        <taxon>Eurotiomycetes</taxon>
        <taxon>Eurotiomycetidae</taxon>
        <taxon>Eurotiales</taxon>
        <taxon>Aspergillaceae</taxon>
        <taxon>Aspergillus</taxon>
        <taxon>Aspergillus subgen. Circumdati</taxon>
    </lineage>
</organism>
<comment type="caution">
    <text evidence="2">The sequence shown here is derived from an EMBL/GenBank/DDBJ whole genome shotgun (WGS) entry which is preliminary data.</text>
</comment>
<evidence type="ECO:0000259" key="1">
    <source>
        <dbReference type="Pfam" id="PF14686"/>
    </source>
</evidence>
<gene>
    <name evidence="2" type="ORF">P170DRAFT_479637</name>
</gene>
<dbReference type="EMBL" id="MSFO01000008">
    <property type="protein sequence ID" value="PLB45110.1"/>
    <property type="molecule type" value="Genomic_DNA"/>
</dbReference>
<dbReference type="CDD" id="cd10316">
    <property type="entry name" value="RGL4_M"/>
    <property type="match status" value="1"/>
</dbReference>
<dbReference type="GeneID" id="36561400"/>
<evidence type="ECO:0000313" key="2">
    <source>
        <dbReference type="EMBL" id="PLB45110.1"/>
    </source>
</evidence>
<dbReference type="AlphaFoldDB" id="A0A2I2FWU4"/>
<name>A0A2I2FWU4_9EURO</name>
<keyword evidence="3" id="KW-1185">Reference proteome</keyword>
<dbReference type="RefSeq" id="XP_024700412.1">
    <property type="nucleotide sequence ID" value="XM_024853702.1"/>
</dbReference>
<dbReference type="InterPro" id="IPR029413">
    <property type="entry name" value="RG-lyase_II"/>
</dbReference>
<reference evidence="2 3" key="1">
    <citation type="submission" date="2016-12" db="EMBL/GenBank/DDBJ databases">
        <title>The genomes of Aspergillus section Nigri reveals drivers in fungal speciation.</title>
        <authorList>
            <consortium name="DOE Joint Genome Institute"/>
            <person name="Vesth T.C."/>
            <person name="Nybo J."/>
            <person name="Theobald S."/>
            <person name="Brandl J."/>
            <person name="Frisvad J.C."/>
            <person name="Nielsen K.F."/>
            <person name="Lyhne E.K."/>
            <person name="Kogle M.E."/>
            <person name="Kuo A."/>
            <person name="Riley R."/>
            <person name="Clum A."/>
            <person name="Nolan M."/>
            <person name="Lipzen A."/>
            <person name="Salamov A."/>
            <person name="Henrissat B."/>
            <person name="Wiebenga A."/>
            <person name="De Vries R.P."/>
            <person name="Grigoriev I.V."/>
            <person name="Mortensen U.H."/>
            <person name="Andersen M.R."/>
            <person name="Baker S.E."/>
        </authorList>
    </citation>
    <scope>NUCLEOTIDE SEQUENCE [LARGE SCALE GENOMIC DNA]</scope>
    <source>
        <strain evidence="2 3">IBT 23096</strain>
    </source>
</reference>
<protein>
    <recommendedName>
        <fullName evidence="1">Rhamnogalacturonan lyase domain-containing protein</fullName>
    </recommendedName>
</protein>
<sequence length="157" mass="18036">MFARNLTGPWHFTLHEAFNSSVAYTDGTVELYKRRERPKLYFSDDGLLAPLYLITGVQEMNATGPSFNHVQPKTEFCDSIAQHVPNYVTSSRRTTFRGRVNLPDGAQRPIAILSENNSYFQNNVRNPDSFQYWAEIDPDTGEFAMPRVVFDAIELFY</sequence>
<dbReference type="VEuPathDB" id="FungiDB:P170DRAFT_479637"/>
<dbReference type="Pfam" id="PF14686">
    <property type="entry name" value="fn3_3"/>
    <property type="match status" value="1"/>
</dbReference>
<dbReference type="OrthoDB" id="6130531at2759"/>
<dbReference type="Proteomes" id="UP000234275">
    <property type="component" value="Unassembled WGS sequence"/>
</dbReference>
<proteinExistence type="predicted"/>